<evidence type="ECO:0008006" key="2">
    <source>
        <dbReference type="Google" id="ProtNLM"/>
    </source>
</evidence>
<gene>
    <name evidence="1" type="ORF">GLOINDRAFT_142318</name>
</gene>
<sequence>MSSSSNYECVNWIEEAISNKYLEYYKFEEFKNIESVGTCDNVGTTYRANWKNWRQIFGLKNLFYINDTTVKELVNELKLHRKVDFHDNIINFYGVSEACSGKV</sequence>
<reference evidence="1" key="1">
    <citation type="submission" date="2013-07" db="EMBL/GenBank/DDBJ databases">
        <title>The genome of an arbuscular mycorrhizal fungus provides insights into the evolution of the oldest plant symbiosis.</title>
        <authorList>
            <consortium name="DOE Joint Genome Institute"/>
            <person name="Tisserant E."/>
            <person name="Malbreil M."/>
            <person name="Kuo A."/>
            <person name="Kohler A."/>
            <person name="Symeonidi A."/>
            <person name="Balestrini R."/>
            <person name="Charron P."/>
            <person name="Duensing N."/>
            <person name="Frei-dit-Frey N."/>
            <person name="Gianinazzi-Pearson V."/>
            <person name="Gilbert B."/>
            <person name="Handa Y."/>
            <person name="Hijri M."/>
            <person name="Kaul R."/>
            <person name="Kawaguchi M."/>
            <person name="Krajinski F."/>
            <person name="Lammers P."/>
            <person name="Lapierre D."/>
            <person name="Masclaux F.G."/>
            <person name="Murat C."/>
            <person name="Morin E."/>
            <person name="Ndikumana S."/>
            <person name="Pagni M."/>
            <person name="Petitpierre D."/>
            <person name="Requena N."/>
            <person name="Rosikiewicz P."/>
            <person name="Riley R."/>
            <person name="Saito K."/>
            <person name="San Clemente H."/>
            <person name="Shapiro H."/>
            <person name="van Tuinen D."/>
            <person name="Becard G."/>
            <person name="Bonfante P."/>
            <person name="Paszkowski U."/>
            <person name="Shachar-Hill Y."/>
            <person name="Young J.P."/>
            <person name="Sanders I.R."/>
            <person name="Henrissat B."/>
            <person name="Rensing S.A."/>
            <person name="Grigoriev I.V."/>
            <person name="Corradi N."/>
            <person name="Roux C."/>
            <person name="Martin F."/>
        </authorList>
    </citation>
    <scope>NUCLEOTIDE SEQUENCE</scope>
    <source>
        <strain evidence="1">DAOM 197198</strain>
    </source>
</reference>
<dbReference type="EMBL" id="KI279205">
    <property type="protein sequence ID" value="ESA18456.1"/>
    <property type="molecule type" value="Genomic_DNA"/>
</dbReference>
<name>U9US96_RHIID</name>
<dbReference type="InterPro" id="IPR011009">
    <property type="entry name" value="Kinase-like_dom_sf"/>
</dbReference>
<dbReference type="AlphaFoldDB" id="U9US96"/>
<dbReference type="Gene3D" id="1.10.510.10">
    <property type="entry name" value="Transferase(Phosphotransferase) domain 1"/>
    <property type="match status" value="1"/>
</dbReference>
<dbReference type="SUPFAM" id="SSF56112">
    <property type="entry name" value="Protein kinase-like (PK-like)"/>
    <property type="match status" value="1"/>
</dbReference>
<dbReference type="HOGENOM" id="CLU_158811_0_0_1"/>
<proteinExistence type="predicted"/>
<evidence type="ECO:0000313" key="1">
    <source>
        <dbReference type="EMBL" id="ESA18456.1"/>
    </source>
</evidence>
<organism evidence="1">
    <name type="scientific">Rhizophagus irregularis (strain DAOM 181602 / DAOM 197198 / MUCL 43194)</name>
    <name type="common">Arbuscular mycorrhizal fungus</name>
    <name type="synonym">Glomus intraradices</name>
    <dbReference type="NCBI Taxonomy" id="747089"/>
    <lineage>
        <taxon>Eukaryota</taxon>
        <taxon>Fungi</taxon>
        <taxon>Fungi incertae sedis</taxon>
        <taxon>Mucoromycota</taxon>
        <taxon>Glomeromycotina</taxon>
        <taxon>Glomeromycetes</taxon>
        <taxon>Glomerales</taxon>
        <taxon>Glomeraceae</taxon>
        <taxon>Rhizophagus</taxon>
    </lineage>
</organism>
<protein>
    <recommendedName>
        <fullName evidence="2">Protein kinase domain-containing protein</fullName>
    </recommendedName>
</protein>
<accession>U9US96</accession>